<sequence>LYIASKVYEKWRTKEPGVTVPEDIRVESLNDEQMRDLNQLKGFIYKKRTDIRLDRDRAGRREKKEEEAEQRKAERPALFDF</sequence>
<gene>
    <name evidence="2" type="ORF">S12H4_33285</name>
</gene>
<evidence type="ECO:0000256" key="1">
    <source>
        <dbReference type="SAM" id="MobiDB-lite"/>
    </source>
</evidence>
<evidence type="ECO:0000313" key="2">
    <source>
        <dbReference type="EMBL" id="GAI97246.1"/>
    </source>
</evidence>
<dbReference type="EMBL" id="BARW01019605">
    <property type="protein sequence ID" value="GAI97246.1"/>
    <property type="molecule type" value="Genomic_DNA"/>
</dbReference>
<proteinExistence type="predicted"/>
<accession>X1U0V5</accession>
<organism evidence="2">
    <name type="scientific">marine sediment metagenome</name>
    <dbReference type="NCBI Taxonomy" id="412755"/>
    <lineage>
        <taxon>unclassified sequences</taxon>
        <taxon>metagenomes</taxon>
        <taxon>ecological metagenomes</taxon>
    </lineage>
</organism>
<comment type="caution">
    <text evidence="2">The sequence shown here is derived from an EMBL/GenBank/DDBJ whole genome shotgun (WGS) entry which is preliminary data.</text>
</comment>
<protein>
    <submittedName>
        <fullName evidence="2">Uncharacterized protein</fullName>
    </submittedName>
</protein>
<reference evidence="2" key="1">
    <citation type="journal article" date="2014" name="Front. Microbiol.">
        <title>High frequency of phylogenetically diverse reductive dehalogenase-homologous genes in deep subseafloor sedimentary metagenomes.</title>
        <authorList>
            <person name="Kawai M."/>
            <person name="Futagami T."/>
            <person name="Toyoda A."/>
            <person name="Takaki Y."/>
            <person name="Nishi S."/>
            <person name="Hori S."/>
            <person name="Arai W."/>
            <person name="Tsubouchi T."/>
            <person name="Morono Y."/>
            <person name="Uchiyama I."/>
            <person name="Ito T."/>
            <person name="Fujiyama A."/>
            <person name="Inagaki F."/>
            <person name="Takami H."/>
        </authorList>
    </citation>
    <scope>NUCLEOTIDE SEQUENCE</scope>
    <source>
        <strain evidence="2">Expedition CK06-06</strain>
    </source>
</reference>
<name>X1U0V5_9ZZZZ</name>
<dbReference type="AlphaFoldDB" id="X1U0V5"/>
<feature type="non-terminal residue" evidence="2">
    <location>
        <position position="1"/>
    </location>
</feature>
<feature type="region of interest" description="Disordered" evidence="1">
    <location>
        <begin position="56"/>
        <end position="81"/>
    </location>
</feature>